<dbReference type="PANTHER" id="PTHR10126">
    <property type="entry name" value="TATA-BOX BINDING PROTEIN"/>
    <property type="match status" value="1"/>
</dbReference>
<comment type="caution">
    <text evidence="6">The sequence shown here is derived from an EMBL/GenBank/DDBJ whole genome shotgun (WGS) entry which is preliminary data.</text>
</comment>
<dbReference type="AlphaFoldDB" id="A0A133U8L0"/>
<evidence type="ECO:0000256" key="4">
    <source>
        <dbReference type="ARBA" id="ARBA00023163"/>
    </source>
</evidence>
<evidence type="ECO:0000256" key="5">
    <source>
        <dbReference type="HAMAP-Rule" id="MF_00408"/>
    </source>
</evidence>
<dbReference type="GO" id="GO:0006352">
    <property type="term" value="P:DNA-templated transcription initiation"/>
    <property type="evidence" value="ECO:0007669"/>
    <property type="project" value="InterPro"/>
</dbReference>
<keyword evidence="3 5" id="KW-0238">DNA-binding</keyword>
<comment type="similarity">
    <text evidence="1 5">Belongs to the TBP family.</text>
</comment>
<evidence type="ECO:0000313" key="7">
    <source>
        <dbReference type="Proteomes" id="UP000070589"/>
    </source>
</evidence>
<reference evidence="6 7" key="1">
    <citation type="journal article" date="2016" name="Sci. Rep.">
        <title>Metabolic traits of an uncultured archaeal lineage -MSBL1- from brine pools of the Red Sea.</title>
        <authorList>
            <person name="Mwirichia R."/>
            <person name="Alam I."/>
            <person name="Rashid M."/>
            <person name="Vinu M."/>
            <person name="Ba-Alawi W."/>
            <person name="Anthony Kamau A."/>
            <person name="Kamanda Ngugi D."/>
            <person name="Goker M."/>
            <person name="Klenk H.P."/>
            <person name="Bajic V."/>
            <person name="Stingl U."/>
        </authorList>
    </citation>
    <scope>NUCLEOTIDE SEQUENCE [LARGE SCALE GENOMIC DNA]</scope>
    <source>
        <strain evidence="6">SCGC-AAA259D14</strain>
    </source>
</reference>
<dbReference type="Pfam" id="PF00352">
    <property type="entry name" value="TBP"/>
    <property type="match status" value="2"/>
</dbReference>
<accession>A0A133U8L0</accession>
<sequence>MDMEYEIQNVVVRVTYEDSEFDLNRLANLLEETRYDPDIFPGVAYKPSGKEASFLIFSSGKMNCVGAKSIEGAEEAIRELTERIRGVEIGPDVEPNIEVQNIVASLDFERGFDVERIADTFRNVEYEPEVFPGLVFRLSDPSATLLLFPSGKGVCAGVKSEEDIEKAAERVTEVVK</sequence>
<keyword evidence="2 5" id="KW-0677">Repeat</keyword>
<evidence type="ECO:0000256" key="1">
    <source>
        <dbReference type="ARBA" id="ARBA00005560"/>
    </source>
</evidence>
<comment type="function">
    <text evidence="5">General factor that plays a role in the activation of archaeal genes transcribed by RNA polymerase. Binds specifically to the TATA box promoter element which lies close to the position of transcription initiation.</text>
</comment>
<dbReference type="EMBL" id="LHXL01000005">
    <property type="protein sequence ID" value="KXA90476.1"/>
    <property type="molecule type" value="Genomic_DNA"/>
</dbReference>
<dbReference type="InterPro" id="IPR000814">
    <property type="entry name" value="TBP"/>
</dbReference>
<dbReference type="GO" id="GO:0003677">
    <property type="term" value="F:DNA binding"/>
    <property type="evidence" value="ECO:0007669"/>
    <property type="project" value="UniProtKB-KW"/>
</dbReference>
<evidence type="ECO:0000256" key="3">
    <source>
        <dbReference type="ARBA" id="ARBA00023125"/>
    </source>
</evidence>
<dbReference type="Gene3D" id="3.30.310.10">
    <property type="entry name" value="TATA-Binding Protein"/>
    <property type="match status" value="2"/>
</dbReference>
<evidence type="ECO:0000256" key="2">
    <source>
        <dbReference type="ARBA" id="ARBA00022737"/>
    </source>
</evidence>
<comment type="caution">
    <text evidence="5">Lacks conserved residue(s) required for the propagation of feature annotation.</text>
</comment>
<evidence type="ECO:0000313" key="6">
    <source>
        <dbReference type="EMBL" id="KXA90476.1"/>
    </source>
</evidence>
<keyword evidence="5" id="KW-0805">Transcription regulation</keyword>
<dbReference type="GO" id="GO:0003700">
    <property type="term" value="F:DNA-binding transcription factor activity"/>
    <property type="evidence" value="ECO:0007669"/>
    <property type="project" value="UniProtKB-UniRule"/>
</dbReference>
<dbReference type="Proteomes" id="UP000070589">
    <property type="component" value="Unassembled WGS sequence"/>
</dbReference>
<dbReference type="PATRIC" id="fig|1698261.3.peg.704"/>
<dbReference type="PRINTS" id="PR00686">
    <property type="entry name" value="TIFACTORIID"/>
</dbReference>
<organism evidence="6 7">
    <name type="scientific">candidate division MSBL1 archaeon SCGC-AAA259D14</name>
    <dbReference type="NCBI Taxonomy" id="1698261"/>
    <lineage>
        <taxon>Archaea</taxon>
        <taxon>Methanobacteriati</taxon>
        <taxon>Methanobacteriota</taxon>
        <taxon>candidate division MSBL1</taxon>
    </lineage>
</organism>
<dbReference type="SUPFAM" id="SSF55945">
    <property type="entry name" value="TATA-box binding protein-like"/>
    <property type="match status" value="2"/>
</dbReference>
<feature type="repeat" description="2" evidence="5">
    <location>
        <begin position="99"/>
        <end position="175"/>
    </location>
</feature>
<protein>
    <recommendedName>
        <fullName evidence="5">TATA-box-binding protein</fullName>
    </recommendedName>
    <alternativeName>
        <fullName evidence="5">Box A-binding protein</fullName>
        <shortName evidence="5">BAP</shortName>
    </alternativeName>
    <alternativeName>
        <fullName evidence="5">TATA sequence-binding protein</fullName>
        <shortName evidence="5">TBP</shortName>
    </alternativeName>
    <alternativeName>
        <fullName evidence="5">TATA-box factor</fullName>
    </alternativeName>
</protein>
<keyword evidence="7" id="KW-1185">Reference proteome</keyword>
<keyword evidence="4 5" id="KW-0804">Transcription</keyword>
<dbReference type="InterPro" id="IPR012295">
    <property type="entry name" value="TBP_dom_sf"/>
</dbReference>
<name>A0A133U8L0_9EURY</name>
<dbReference type="HAMAP" id="MF_00408">
    <property type="entry name" value="TATA_bind_prot_arch"/>
    <property type="match status" value="1"/>
</dbReference>
<proteinExistence type="inferred from homology"/>
<gene>
    <name evidence="5" type="primary">tbp</name>
    <name evidence="6" type="ORF">AKJ62_00865</name>
</gene>